<feature type="compositionally biased region" description="Polar residues" evidence="1">
    <location>
        <begin position="1"/>
        <end position="11"/>
    </location>
</feature>
<comment type="caution">
    <text evidence="3">The sequence shown here is derived from an EMBL/GenBank/DDBJ whole genome shotgun (WGS) entry which is preliminary data.</text>
</comment>
<evidence type="ECO:0000313" key="3">
    <source>
        <dbReference type="EMBL" id="GBP51873.1"/>
    </source>
</evidence>
<organism evidence="3 4">
    <name type="scientific">Eumeta variegata</name>
    <name type="common">Bagworm moth</name>
    <name type="synonym">Eumeta japonica</name>
    <dbReference type="NCBI Taxonomy" id="151549"/>
    <lineage>
        <taxon>Eukaryota</taxon>
        <taxon>Metazoa</taxon>
        <taxon>Ecdysozoa</taxon>
        <taxon>Arthropoda</taxon>
        <taxon>Hexapoda</taxon>
        <taxon>Insecta</taxon>
        <taxon>Pterygota</taxon>
        <taxon>Neoptera</taxon>
        <taxon>Endopterygota</taxon>
        <taxon>Lepidoptera</taxon>
        <taxon>Glossata</taxon>
        <taxon>Ditrysia</taxon>
        <taxon>Tineoidea</taxon>
        <taxon>Psychidae</taxon>
        <taxon>Oiketicinae</taxon>
        <taxon>Eumeta</taxon>
    </lineage>
</organism>
<accession>A0A4C1WLI4</accession>
<protein>
    <recommendedName>
        <fullName evidence="2">MADF domain-containing protein</fullName>
    </recommendedName>
</protein>
<proteinExistence type="predicted"/>
<gene>
    <name evidence="3" type="ORF">EVAR_88578_1</name>
</gene>
<reference evidence="3 4" key="1">
    <citation type="journal article" date="2019" name="Commun. Biol.">
        <title>The bagworm genome reveals a unique fibroin gene that provides high tensile strength.</title>
        <authorList>
            <person name="Kono N."/>
            <person name="Nakamura H."/>
            <person name="Ohtoshi R."/>
            <person name="Tomita M."/>
            <person name="Numata K."/>
            <person name="Arakawa K."/>
        </authorList>
    </citation>
    <scope>NUCLEOTIDE SEQUENCE [LARGE SCALE GENOMIC DNA]</scope>
</reference>
<dbReference type="InterPro" id="IPR008042">
    <property type="entry name" value="Retrotrans_Pao"/>
</dbReference>
<dbReference type="Pfam" id="PF10545">
    <property type="entry name" value="MADF_DNA_bdg"/>
    <property type="match status" value="1"/>
</dbReference>
<name>A0A4C1WLI4_EUMVA</name>
<dbReference type="Proteomes" id="UP000299102">
    <property type="component" value="Unassembled WGS sequence"/>
</dbReference>
<feature type="domain" description="MADF" evidence="2">
    <location>
        <begin position="385"/>
        <end position="427"/>
    </location>
</feature>
<dbReference type="EMBL" id="BGZK01000590">
    <property type="protein sequence ID" value="GBP51873.1"/>
    <property type="molecule type" value="Genomic_DNA"/>
</dbReference>
<dbReference type="InterPro" id="IPR006578">
    <property type="entry name" value="MADF-dom"/>
</dbReference>
<feature type="compositionally biased region" description="Polar residues" evidence="1">
    <location>
        <begin position="37"/>
        <end position="53"/>
    </location>
</feature>
<evidence type="ECO:0000259" key="2">
    <source>
        <dbReference type="Pfam" id="PF10545"/>
    </source>
</evidence>
<dbReference type="Pfam" id="PF05380">
    <property type="entry name" value="Peptidase_A17"/>
    <property type="match status" value="1"/>
</dbReference>
<evidence type="ECO:0000256" key="1">
    <source>
        <dbReference type="SAM" id="MobiDB-lite"/>
    </source>
</evidence>
<keyword evidence="4" id="KW-1185">Reference proteome</keyword>
<evidence type="ECO:0000313" key="4">
    <source>
        <dbReference type="Proteomes" id="UP000299102"/>
    </source>
</evidence>
<dbReference type="OrthoDB" id="8194935at2759"/>
<feature type="compositionally biased region" description="Polar residues" evidence="1">
    <location>
        <begin position="458"/>
        <end position="472"/>
    </location>
</feature>
<feature type="region of interest" description="Disordered" evidence="1">
    <location>
        <begin position="442"/>
        <end position="474"/>
    </location>
</feature>
<dbReference type="AlphaFoldDB" id="A0A4C1WLI4"/>
<feature type="region of interest" description="Disordered" evidence="1">
    <location>
        <begin position="1"/>
        <end position="59"/>
    </location>
</feature>
<sequence length="512" mass="57990">MKSLKIHQQATGRIESEENLFEGSSKSQHQETKTNDENLQSLDYQQVQQPSDQTENDIGVPRLDQKLKEYEEKAKKLSASVGIDYNDINKRRITPKFSDRSTDTALAGVEDVTTSIEGITCLTIRSRTDDSVRFTIQPLVVNRITNELPTANIDHTRLDYLNDLPLADFKHYKPTNIDLILGSDIFARVFCHKTVSRGTTKPVAVETLLVSLLAKLIIKSLWEIKIAWDDIPLQNIISLWNQFQSELPLLENVQLSRHVRVTTNCTVSILGFADASEKPYGGVHRRAVVLETTVAAESEDITQKSASETYISRWFVYDALKFVDDRNTPRKGKNTKSMRPCPLARSVTDQHRRMPCTERQVLSVRIFCRCRDGPRMTSDVARPGAQAAKQWQGLRDAYRRALNKKKGRTGQAAKKMKKWKYEEEMSFVASFFVEKRTIDSVDLSSDGEESQDKDAANEVQNPNSPCQINSGDTLDVAAFHDTKIQDEDDPIVRIKSYNHKIVEPKGKGNKEG</sequence>